<dbReference type="Pfam" id="PF07727">
    <property type="entry name" value="RVT_2"/>
    <property type="match status" value="1"/>
</dbReference>
<keyword evidence="6" id="KW-0812">Transmembrane</keyword>
<reference evidence="6 7" key="1">
    <citation type="submission" date="2024-01" db="EMBL/GenBank/DDBJ databases">
        <title>The complete chloroplast genome sequence of Lithospermum erythrorhizon: insights into the phylogenetic relationship among Boraginaceae species and the maternal lineages of purple gromwells.</title>
        <authorList>
            <person name="Okada T."/>
            <person name="Watanabe K."/>
        </authorList>
    </citation>
    <scope>NUCLEOTIDE SEQUENCE [LARGE SCALE GENOMIC DNA]</scope>
</reference>
<dbReference type="AlphaFoldDB" id="A0AAV3RTQ1"/>
<keyword evidence="6" id="KW-0472">Membrane</keyword>
<accession>A0AAV3RTQ1</accession>
<dbReference type="EMBL" id="BAABME010012131">
    <property type="protein sequence ID" value="GAA0184747.1"/>
    <property type="molecule type" value="Genomic_DNA"/>
</dbReference>
<dbReference type="Pfam" id="PF25597">
    <property type="entry name" value="SH3_retrovirus"/>
    <property type="match status" value="1"/>
</dbReference>
<evidence type="ECO:0000259" key="5">
    <source>
        <dbReference type="Pfam" id="PF25597"/>
    </source>
</evidence>
<feature type="domain" description="Reverse transcriptase Ty1/copia-type" evidence="2">
    <location>
        <begin position="562"/>
        <end position="650"/>
    </location>
</feature>
<keyword evidence="7" id="KW-1185">Reference proteome</keyword>
<name>A0AAV3RTQ1_LITER</name>
<dbReference type="Pfam" id="PF13976">
    <property type="entry name" value="gag_pre-integrs"/>
    <property type="match status" value="1"/>
</dbReference>
<protein>
    <submittedName>
        <fullName evidence="6">Transmembrane signal receptor</fullName>
    </submittedName>
</protein>
<keyword evidence="6" id="KW-0675">Receptor</keyword>
<feature type="region of interest" description="Disordered" evidence="1">
    <location>
        <begin position="106"/>
        <end position="130"/>
    </location>
</feature>
<feature type="domain" description="Retroviral polymerase SH3-like" evidence="5">
    <location>
        <begin position="352"/>
        <end position="401"/>
    </location>
</feature>
<feature type="domain" description="GAG-pre-integrase" evidence="3">
    <location>
        <begin position="311"/>
        <end position="343"/>
    </location>
</feature>
<evidence type="ECO:0000256" key="1">
    <source>
        <dbReference type="SAM" id="MobiDB-lite"/>
    </source>
</evidence>
<sequence length="659" mass="72688">MSLEDYYNKLMGLFDELLRLKPLHHCTCDEAYRTLTQDESSRGIAQGKVAQEEVHIFAAVPQGRSTTPYDRIDKSKLYSSHCRTPRHDLFTCFKLHGYPEWWAERSRRGQGSSSRTGAVARPAASSSTGISHARGGIVVAHAVVGLVHQCKASTSDVGQQLEPEQVTALLSLLNPSSHDTITGNLNGSDQGIHSISSWIIDTGASHHVTGNYDCLTHITNIFECSIGLPNGTIAIAIEVGHISLHGGLILTRVLYVRHLNCSLLSVSQLTDDINCCVRFTNSLCAIQDQRTGTLIGAGECKEGLYYFWEISMVCVVTIPRSSSFELWHRRLGHPSDRVLKLVPEIKATVVTGSKFAPRSRKCIFVGYLNGKKGWKVYDLASGEFFVSRDVTFHEGEFPFDVASGSASSISEQPVSVFFDEDDEPPVSVFFDEDDETRLLQGADVVHEEADVVAPLATSIASPSTKTLGRGLSTKHPSFLLQNYVTNTVRKLSTSPSSSPSSGSSGTRYPLAHYVNCDKFALGHRMFLAAVFPGVEPRSYSEAVKDVGWRDAMNKELVALEQNKTCELVSLPPGKKAFGCKWVYKIKYHSDGSLERLKAHLLIFGNHQVEGLDYHETFAPVAKMVTVRAFLAVALARNWELHQMDVHNAFLLLENYSTFS</sequence>
<dbReference type="PANTHER" id="PTHR34222:SF94">
    <property type="entry name" value="CCHC-TYPE DOMAIN-CONTAINING PROTEIN"/>
    <property type="match status" value="1"/>
</dbReference>
<organism evidence="6 7">
    <name type="scientific">Lithospermum erythrorhizon</name>
    <name type="common">Purple gromwell</name>
    <name type="synonym">Lithospermum officinale var. erythrorhizon</name>
    <dbReference type="NCBI Taxonomy" id="34254"/>
    <lineage>
        <taxon>Eukaryota</taxon>
        <taxon>Viridiplantae</taxon>
        <taxon>Streptophyta</taxon>
        <taxon>Embryophyta</taxon>
        <taxon>Tracheophyta</taxon>
        <taxon>Spermatophyta</taxon>
        <taxon>Magnoliopsida</taxon>
        <taxon>eudicotyledons</taxon>
        <taxon>Gunneridae</taxon>
        <taxon>Pentapetalae</taxon>
        <taxon>asterids</taxon>
        <taxon>lamiids</taxon>
        <taxon>Boraginales</taxon>
        <taxon>Boraginaceae</taxon>
        <taxon>Boraginoideae</taxon>
        <taxon>Lithospermeae</taxon>
        <taxon>Lithospermum</taxon>
    </lineage>
</organism>
<dbReference type="InterPro" id="IPR057670">
    <property type="entry name" value="SH3_retrovirus"/>
</dbReference>
<dbReference type="PANTHER" id="PTHR34222">
    <property type="entry name" value="GAG_PRE-INTEGRS DOMAIN-CONTAINING PROTEIN"/>
    <property type="match status" value="1"/>
</dbReference>
<dbReference type="Pfam" id="PF22936">
    <property type="entry name" value="Pol_BBD"/>
    <property type="match status" value="1"/>
</dbReference>
<gene>
    <name evidence="6" type="ORF">LIER_32035</name>
</gene>
<feature type="domain" description="Retrovirus-related Pol polyprotein from transposon TNT 1-94-like beta-barrel" evidence="4">
    <location>
        <begin position="198"/>
        <end position="271"/>
    </location>
</feature>
<evidence type="ECO:0000259" key="3">
    <source>
        <dbReference type="Pfam" id="PF13976"/>
    </source>
</evidence>
<evidence type="ECO:0000313" key="7">
    <source>
        <dbReference type="Proteomes" id="UP001454036"/>
    </source>
</evidence>
<evidence type="ECO:0000313" key="6">
    <source>
        <dbReference type="EMBL" id="GAA0184747.1"/>
    </source>
</evidence>
<evidence type="ECO:0000259" key="2">
    <source>
        <dbReference type="Pfam" id="PF07727"/>
    </source>
</evidence>
<dbReference type="InterPro" id="IPR013103">
    <property type="entry name" value="RVT_2"/>
</dbReference>
<comment type="caution">
    <text evidence="6">The sequence shown here is derived from an EMBL/GenBank/DDBJ whole genome shotgun (WGS) entry which is preliminary data.</text>
</comment>
<evidence type="ECO:0000259" key="4">
    <source>
        <dbReference type="Pfam" id="PF22936"/>
    </source>
</evidence>
<dbReference type="Proteomes" id="UP001454036">
    <property type="component" value="Unassembled WGS sequence"/>
</dbReference>
<dbReference type="InterPro" id="IPR025724">
    <property type="entry name" value="GAG-pre-integrase_dom"/>
</dbReference>
<dbReference type="InterPro" id="IPR054722">
    <property type="entry name" value="PolX-like_BBD"/>
</dbReference>
<proteinExistence type="predicted"/>